<organism evidence="1 2">
    <name type="scientific">Rubus argutus</name>
    <name type="common">Southern blackberry</name>
    <dbReference type="NCBI Taxonomy" id="59490"/>
    <lineage>
        <taxon>Eukaryota</taxon>
        <taxon>Viridiplantae</taxon>
        <taxon>Streptophyta</taxon>
        <taxon>Embryophyta</taxon>
        <taxon>Tracheophyta</taxon>
        <taxon>Spermatophyta</taxon>
        <taxon>Magnoliopsida</taxon>
        <taxon>eudicotyledons</taxon>
        <taxon>Gunneridae</taxon>
        <taxon>Pentapetalae</taxon>
        <taxon>rosids</taxon>
        <taxon>fabids</taxon>
        <taxon>Rosales</taxon>
        <taxon>Rosaceae</taxon>
        <taxon>Rosoideae</taxon>
        <taxon>Rosoideae incertae sedis</taxon>
        <taxon>Rubus</taxon>
    </lineage>
</organism>
<dbReference type="Proteomes" id="UP001457282">
    <property type="component" value="Unassembled WGS sequence"/>
</dbReference>
<accession>A0AAW1Y3J9</accession>
<evidence type="ECO:0000313" key="1">
    <source>
        <dbReference type="EMBL" id="KAK9943338.1"/>
    </source>
</evidence>
<keyword evidence="2" id="KW-1185">Reference proteome</keyword>
<sequence>MINNNEIEVETPSRKTATANVVEEMITPMVSLPEGAVSVAFEVDNEVTISASISRYASFQKSEYSDSI</sequence>
<evidence type="ECO:0000313" key="2">
    <source>
        <dbReference type="Proteomes" id="UP001457282"/>
    </source>
</evidence>
<comment type="caution">
    <text evidence="1">The sequence shown here is derived from an EMBL/GenBank/DDBJ whole genome shotgun (WGS) entry which is preliminary data.</text>
</comment>
<protein>
    <submittedName>
        <fullName evidence="1">Uncharacterized protein</fullName>
    </submittedName>
</protein>
<proteinExistence type="predicted"/>
<reference evidence="1 2" key="1">
    <citation type="journal article" date="2023" name="G3 (Bethesda)">
        <title>A chromosome-length genome assembly and annotation of blackberry (Rubus argutus, cv. 'Hillquist').</title>
        <authorList>
            <person name="Bruna T."/>
            <person name="Aryal R."/>
            <person name="Dudchenko O."/>
            <person name="Sargent D.J."/>
            <person name="Mead D."/>
            <person name="Buti M."/>
            <person name="Cavallini A."/>
            <person name="Hytonen T."/>
            <person name="Andres J."/>
            <person name="Pham M."/>
            <person name="Weisz D."/>
            <person name="Mascagni F."/>
            <person name="Usai G."/>
            <person name="Natali L."/>
            <person name="Bassil N."/>
            <person name="Fernandez G.E."/>
            <person name="Lomsadze A."/>
            <person name="Armour M."/>
            <person name="Olukolu B."/>
            <person name="Poorten T."/>
            <person name="Britton C."/>
            <person name="Davik J."/>
            <person name="Ashrafi H."/>
            <person name="Aiden E.L."/>
            <person name="Borodovsky M."/>
            <person name="Worthington M."/>
        </authorList>
    </citation>
    <scope>NUCLEOTIDE SEQUENCE [LARGE SCALE GENOMIC DNA]</scope>
    <source>
        <strain evidence="1">PI 553951</strain>
    </source>
</reference>
<dbReference type="AlphaFoldDB" id="A0AAW1Y3J9"/>
<gene>
    <name evidence="1" type="ORF">M0R45_008948</name>
</gene>
<name>A0AAW1Y3J9_RUBAR</name>
<dbReference type="EMBL" id="JBEDUW010000002">
    <property type="protein sequence ID" value="KAK9943338.1"/>
    <property type="molecule type" value="Genomic_DNA"/>
</dbReference>